<gene>
    <name evidence="1" type="ORF">NDU88_001182</name>
</gene>
<dbReference type="AlphaFoldDB" id="A0AAV7LF65"/>
<evidence type="ECO:0000313" key="2">
    <source>
        <dbReference type="Proteomes" id="UP001066276"/>
    </source>
</evidence>
<reference evidence="1" key="1">
    <citation type="journal article" date="2022" name="bioRxiv">
        <title>Sequencing and chromosome-scale assembly of the giantPleurodeles waltlgenome.</title>
        <authorList>
            <person name="Brown T."/>
            <person name="Elewa A."/>
            <person name="Iarovenko S."/>
            <person name="Subramanian E."/>
            <person name="Araus A.J."/>
            <person name="Petzold A."/>
            <person name="Susuki M."/>
            <person name="Suzuki K.-i.T."/>
            <person name="Hayashi T."/>
            <person name="Toyoda A."/>
            <person name="Oliveira C."/>
            <person name="Osipova E."/>
            <person name="Leigh N.D."/>
            <person name="Simon A."/>
            <person name="Yun M.H."/>
        </authorList>
    </citation>
    <scope>NUCLEOTIDE SEQUENCE</scope>
    <source>
        <strain evidence="1">20211129_DDA</strain>
        <tissue evidence="1">Liver</tissue>
    </source>
</reference>
<name>A0AAV7LF65_PLEWA</name>
<keyword evidence="2" id="KW-1185">Reference proteome</keyword>
<dbReference type="EMBL" id="JANPWB010000015">
    <property type="protein sequence ID" value="KAJ1088023.1"/>
    <property type="molecule type" value="Genomic_DNA"/>
</dbReference>
<accession>A0AAV7LF65</accession>
<proteinExistence type="predicted"/>
<organism evidence="1 2">
    <name type="scientific">Pleurodeles waltl</name>
    <name type="common">Iberian ribbed newt</name>
    <dbReference type="NCBI Taxonomy" id="8319"/>
    <lineage>
        <taxon>Eukaryota</taxon>
        <taxon>Metazoa</taxon>
        <taxon>Chordata</taxon>
        <taxon>Craniata</taxon>
        <taxon>Vertebrata</taxon>
        <taxon>Euteleostomi</taxon>
        <taxon>Amphibia</taxon>
        <taxon>Batrachia</taxon>
        <taxon>Caudata</taxon>
        <taxon>Salamandroidea</taxon>
        <taxon>Salamandridae</taxon>
        <taxon>Pleurodelinae</taxon>
        <taxon>Pleurodeles</taxon>
    </lineage>
</organism>
<evidence type="ECO:0000313" key="1">
    <source>
        <dbReference type="EMBL" id="KAJ1088023.1"/>
    </source>
</evidence>
<dbReference type="Proteomes" id="UP001066276">
    <property type="component" value="Chromosome 11"/>
</dbReference>
<sequence length="74" mass="8398">MGWLGEQSWGSTRTTEDKFEGIGQHTYDGRSLYATLTVSSSHVSLTLRVFFRVFTRLPRRIPLGSLVSCDLMDE</sequence>
<comment type="caution">
    <text evidence="1">The sequence shown here is derived from an EMBL/GenBank/DDBJ whole genome shotgun (WGS) entry which is preliminary data.</text>
</comment>
<protein>
    <submittedName>
        <fullName evidence="1">Uncharacterized protein</fullName>
    </submittedName>
</protein>